<dbReference type="PANTHER" id="PTHR46060">
    <property type="entry name" value="MARINER MOS1 TRANSPOSASE-LIKE PROTEIN"/>
    <property type="match status" value="1"/>
</dbReference>
<accession>A0A914CJA6</accession>
<dbReference type="AlphaFoldDB" id="A0A914CJA6"/>
<dbReference type="GO" id="GO:0000729">
    <property type="term" value="P:DNA double-strand break processing"/>
    <property type="evidence" value="ECO:0007669"/>
    <property type="project" value="TreeGrafter"/>
</dbReference>
<dbReference type="GO" id="GO:0035861">
    <property type="term" value="C:site of double-strand break"/>
    <property type="evidence" value="ECO:0007669"/>
    <property type="project" value="TreeGrafter"/>
</dbReference>
<keyword evidence="2" id="KW-1185">Reference proteome</keyword>
<dbReference type="WBParaSite" id="ACRNAN_scaffold11047.g13637.t1">
    <property type="protein sequence ID" value="ACRNAN_scaffold11047.g13637.t1"/>
    <property type="gene ID" value="ACRNAN_scaffold11047.g13637"/>
</dbReference>
<name>A0A914CJA6_9BILA</name>
<dbReference type="Gene3D" id="1.10.10.1450">
    <property type="match status" value="1"/>
</dbReference>
<dbReference type="InterPro" id="IPR041426">
    <property type="entry name" value="Mos1_HTH"/>
</dbReference>
<reference evidence="3" key="1">
    <citation type="submission" date="2022-11" db="UniProtKB">
        <authorList>
            <consortium name="WormBaseParasite"/>
        </authorList>
    </citation>
    <scope>IDENTIFICATION</scope>
</reference>
<evidence type="ECO:0000313" key="3">
    <source>
        <dbReference type="WBParaSite" id="ACRNAN_scaffold11047.g13637.t1"/>
    </source>
</evidence>
<protein>
    <submittedName>
        <fullName evidence="3">Mos1 transposase HTH domain-containing protein</fullName>
    </submittedName>
</protein>
<dbReference type="GO" id="GO:0015074">
    <property type="term" value="P:DNA integration"/>
    <property type="evidence" value="ECO:0007669"/>
    <property type="project" value="TreeGrafter"/>
</dbReference>
<evidence type="ECO:0000259" key="1">
    <source>
        <dbReference type="Pfam" id="PF17906"/>
    </source>
</evidence>
<feature type="domain" description="Mos1 transposase HTH" evidence="1">
    <location>
        <begin position="7"/>
        <end position="55"/>
    </location>
</feature>
<evidence type="ECO:0000313" key="2">
    <source>
        <dbReference type="Proteomes" id="UP000887540"/>
    </source>
</evidence>
<proteinExistence type="predicted"/>
<dbReference type="GO" id="GO:0000014">
    <property type="term" value="F:single-stranded DNA endodeoxyribonuclease activity"/>
    <property type="evidence" value="ECO:0007669"/>
    <property type="project" value="TreeGrafter"/>
</dbReference>
<dbReference type="GO" id="GO:0005634">
    <property type="term" value="C:nucleus"/>
    <property type="evidence" value="ECO:0007669"/>
    <property type="project" value="TreeGrafter"/>
</dbReference>
<dbReference type="GO" id="GO:0006303">
    <property type="term" value="P:double-strand break repair via nonhomologous end joining"/>
    <property type="evidence" value="ECO:0007669"/>
    <property type="project" value="TreeGrafter"/>
</dbReference>
<dbReference type="InterPro" id="IPR052709">
    <property type="entry name" value="Transposase-MT_Hybrid"/>
</dbReference>
<dbReference type="GO" id="GO:0003690">
    <property type="term" value="F:double-stranded DNA binding"/>
    <property type="evidence" value="ECO:0007669"/>
    <property type="project" value="TreeGrafter"/>
</dbReference>
<dbReference type="GO" id="GO:0044774">
    <property type="term" value="P:mitotic DNA integrity checkpoint signaling"/>
    <property type="evidence" value="ECO:0007669"/>
    <property type="project" value="TreeGrafter"/>
</dbReference>
<dbReference type="PANTHER" id="PTHR46060:SF2">
    <property type="entry name" value="HISTONE-LYSINE N-METHYLTRANSFERASE SETMAR"/>
    <property type="match status" value="1"/>
</dbReference>
<dbReference type="GO" id="GO:0044547">
    <property type="term" value="F:DNA topoisomerase binding"/>
    <property type="evidence" value="ECO:0007669"/>
    <property type="project" value="TreeGrafter"/>
</dbReference>
<dbReference type="Proteomes" id="UP000887540">
    <property type="component" value="Unplaced"/>
</dbReference>
<dbReference type="GO" id="GO:0031297">
    <property type="term" value="P:replication fork processing"/>
    <property type="evidence" value="ECO:0007669"/>
    <property type="project" value="TreeGrafter"/>
</dbReference>
<dbReference type="GO" id="GO:0042800">
    <property type="term" value="F:histone H3K4 methyltransferase activity"/>
    <property type="evidence" value="ECO:0007669"/>
    <property type="project" value="TreeGrafter"/>
</dbReference>
<dbReference type="GO" id="GO:0046975">
    <property type="term" value="F:histone H3K36 methyltransferase activity"/>
    <property type="evidence" value="ECO:0007669"/>
    <property type="project" value="TreeGrafter"/>
</dbReference>
<sequence length="102" mass="11826">MRTANHILIRNVLLFYFDQNKSAADVFRDLNETYGDGTISRAQCFQWFASFKEGDRILEDKKGRGRPSDFDDQALLDAVEEDQSLTTRMLADEFNIKSLDRL</sequence>
<organism evidence="2 3">
    <name type="scientific">Acrobeloides nanus</name>
    <dbReference type="NCBI Taxonomy" id="290746"/>
    <lineage>
        <taxon>Eukaryota</taxon>
        <taxon>Metazoa</taxon>
        <taxon>Ecdysozoa</taxon>
        <taxon>Nematoda</taxon>
        <taxon>Chromadorea</taxon>
        <taxon>Rhabditida</taxon>
        <taxon>Tylenchina</taxon>
        <taxon>Cephalobomorpha</taxon>
        <taxon>Cephaloboidea</taxon>
        <taxon>Cephalobidae</taxon>
        <taxon>Acrobeloides</taxon>
    </lineage>
</organism>
<dbReference type="GO" id="GO:0000793">
    <property type="term" value="C:condensed chromosome"/>
    <property type="evidence" value="ECO:0007669"/>
    <property type="project" value="TreeGrafter"/>
</dbReference>
<dbReference type="Pfam" id="PF17906">
    <property type="entry name" value="HTH_48"/>
    <property type="match status" value="1"/>
</dbReference>
<dbReference type="GO" id="GO:0003697">
    <property type="term" value="F:single-stranded DNA binding"/>
    <property type="evidence" value="ECO:0007669"/>
    <property type="project" value="TreeGrafter"/>
</dbReference>